<dbReference type="InterPro" id="IPR029071">
    <property type="entry name" value="Ubiquitin-like_domsf"/>
</dbReference>
<reference evidence="2" key="1">
    <citation type="submission" date="2025-08" db="UniProtKB">
        <authorList>
            <consortium name="Ensembl"/>
        </authorList>
    </citation>
    <scope>IDENTIFICATION</scope>
</reference>
<dbReference type="Gene3D" id="3.10.20.90">
    <property type="entry name" value="Phosphatidylinositol 3-kinase Catalytic Subunit, Chain A, domain 1"/>
    <property type="match status" value="1"/>
</dbReference>
<dbReference type="Proteomes" id="UP000694546">
    <property type="component" value="Unassembled WGS sequence"/>
</dbReference>
<dbReference type="Ensembl" id="ENSGMOT00000053366.1">
    <property type="protein sequence ID" value="ENSGMOP00000055610.1"/>
    <property type="gene ID" value="ENSGMOG00000022838.1"/>
</dbReference>
<feature type="domain" description="Ubiquitin-like" evidence="1">
    <location>
        <begin position="32"/>
        <end position="91"/>
    </location>
</feature>
<dbReference type="GeneTree" id="ENSGT01030000239687"/>
<dbReference type="Pfam" id="PF00240">
    <property type="entry name" value="ubiquitin"/>
    <property type="match status" value="1"/>
</dbReference>
<dbReference type="AlphaFoldDB" id="A0A8C5C578"/>
<evidence type="ECO:0000313" key="3">
    <source>
        <dbReference type="Proteomes" id="UP000694546"/>
    </source>
</evidence>
<accession>A0A8C5C578</accession>
<sequence>MGKIYLFIVIGMNRENMTINLCDTEEQMKAMTLLQLKKKICKRLPGRTGNSIDNIRLIYATSVLLDDEMTLASYGVQHKSVIHMVIRKTDGDQTT</sequence>
<dbReference type="SUPFAM" id="SSF54236">
    <property type="entry name" value="Ubiquitin-like"/>
    <property type="match status" value="1"/>
</dbReference>
<organism evidence="2 3">
    <name type="scientific">Gadus morhua</name>
    <name type="common">Atlantic cod</name>
    <dbReference type="NCBI Taxonomy" id="8049"/>
    <lineage>
        <taxon>Eukaryota</taxon>
        <taxon>Metazoa</taxon>
        <taxon>Chordata</taxon>
        <taxon>Craniata</taxon>
        <taxon>Vertebrata</taxon>
        <taxon>Euteleostomi</taxon>
        <taxon>Actinopterygii</taxon>
        <taxon>Neopterygii</taxon>
        <taxon>Teleostei</taxon>
        <taxon>Neoteleostei</taxon>
        <taxon>Acanthomorphata</taxon>
        <taxon>Zeiogadaria</taxon>
        <taxon>Gadariae</taxon>
        <taxon>Gadiformes</taxon>
        <taxon>Gadoidei</taxon>
        <taxon>Gadidae</taxon>
        <taxon>Gadus</taxon>
    </lineage>
</organism>
<dbReference type="SMART" id="SM00213">
    <property type="entry name" value="UBQ"/>
    <property type="match status" value="1"/>
</dbReference>
<name>A0A8C5C578_GADMO</name>
<reference evidence="2" key="2">
    <citation type="submission" date="2025-09" db="UniProtKB">
        <authorList>
            <consortium name="Ensembl"/>
        </authorList>
    </citation>
    <scope>IDENTIFICATION</scope>
</reference>
<dbReference type="OMA" id="MTINLCD"/>
<evidence type="ECO:0000313" key="2">
    <source>
        <dbReference type="Ensembl" id="ENSGMOP00000055610.1"/>
    </source>
</evidence>
<evidence type="ECO:0000259" key="1">
    <source>
        <dbReference type="PROSITE" id="PS50053"/>
    </source>
</evidence>
<dbReference type="InterPro" id="IPR000626">
    <property type="entry name" value="Ubiquitin-like_dom"/>
</dbReference>
<dbReference type="PROSITE" id="PS50053">
    <property type="entry name" value="UBIQUITIN_2"/>
    <property type="match status" value="1"/>
</dbReference>
<keyword evidence="3" id="KW-1185">Reference proteome</keyword>
<proteinExistence type="predicted"/>
<protein>
    <recommendedName>
        <fullName evidence="1">Ubiquitin-like domain-containing protein</fullName>
    </recommendedName>
</protein>